<dbReference type="PROSITE" id="PS51420">
    <property type="entry name" value="RHO"/>
    <property type="match status" value="1"/>
</dbReference>
<dbReference type="GO" id="GO:0003924">
    <property type="term" value="F:GTPase activity"/>
    <property type="evidence" value="ECO:0007669"/>
    <property type="project" value="InterPro"/>
</dbReference>
<dbReference type="Proteomes" id="UP000242877">
    <property type="component" value="Unassembled WGS sequence"/>
</dbReference>
<dbReference type="InterPro" id="IPR001806">
    <property type="entry name" value="Small_GTPase"/>
</dbReference>
<dbReference type="InterPro" id="IPR003578">
    <property type="entry name" value="Small_GTPase_Rho"/>
</dbReference>
<proteinExistence type="predicted"/>
<dbReference type="CDD" id="cd00157">
    <property type="entry name" value="Rho"/>
    <property type="match status" value="1"/>
</dbReference>
<name>A0A167VQU0_9EURO</name>
<dbReference type="InterPro" id="IPR005225">
    <property type="entry name" value="Small_GTP-bd"/>
</dbReference>
<dbReference type="GO" id="GO:0005525">
    <property type="term" value="F:GTP binding"/>
    <property type="evidence" value="ECO:0007669"/>
    <property type="project" value="UniProtKB-KW"/>
</dbReference>
<keyword evidence="1" id="KW-0488">Methylation</keyword>
<comment type="caution">
    <text evidence="4">The sequence shown here is derived from an EMBL/GenBank/DDBJ whole genome shotgun (WGS) entry which is preliminary data.</text>
</comment>
<dbReference type="SMART" id="SM00173">
    <property type="entry name" value="RAS"/>
    <property type="match status" value="1"/>
</dbReference>
<dbReference type="Pfam" id="PF00071">
    <property type="entry name" value="Ras"/>
    <property type="match status" value="1"/>
</dbReference>
<evidence type="ECO:0000313" key="5">
    <source>
        <dbReference type="Proteomes" id="UP000242877"/>
    </source>
</evidence>
<gene>
    <name evidence="4" type="ORF">AAP_05360</name>
</gene>
<dbReference type="PROSITE" id="PS51419">
    <property type="entry name" value="RAB"/>
    <property type="match status" value="1"/>
</dbReference>
<dbReference type="OrthoDB" id="10020961at2759"/>
<dbReference type="SMART" id="SM00175">
    <property type="entry name" value="RAB"/>
    <property type="match status" value="1"/>
</dbReference>
<dbReference type="PRINTS" id="PR00449">
    <property type="entry name" value="RASTRNSFRMNG"/>
</dbReference>
<evidence type="ECO:0000256" key="2">
    <source>
        <dbReference type="ARBA" id="ARBA00022741"/>
    </source>
</evidence>
<dbReference type="Gene3D" id="3.40.50.300">
    <property type="entry name" value="P-loop containing nucleotide triphosphate hydrolases"/>
    <property type="match status" value="1"/>
</dbReference>
<dbReference type="SMART" id="SM00174">
    <property type="entry name" value="RHO"/>
    <property type="match status" value="1"/>
</dbReference>
<dbReference type="NCBIfam" id="TIGR00231">
    <property type="entry name" value="small_GTP"/>
    <property type="match status" value="1"/>
</dbReference>
<keyword evidence="5" id="KW-1185">Reference proteome</keyword>
<dbReference type="PROSITE" id="PS51421">
    <property type="entry name" value="RAS"/>
    <property type="match status" value="1"/>
</dbReference>
<accession>A0A167VQU0</accession>
<keyword evidence="3" id="KW-0342">GTP-binding</keyword>
<evidence type="ECO:0000313" key="4">
    <source>
        <dbReference type="EMBL" id="KZZ87876.1"/>
    </source>
</evidence>
<dbReference type="InterPro" id="IPR027417">
    <property type="entry name" value="P-loop_NTPase"/>
</dbReference>
<dbReference type="GO" id="GO:0007264">
    <property type="term" value="P:small GTPase-mediated signal transduction"/>
    <property type="evidence" value="ECO:0007669"/>
    <property type="project" value="InterPro"/>
</dbReference>
<dbReference type="VEuPathDB" id="FungiDB:AAP_05360"/>
<dbReference type="SUPFAM" id="SSF52540">
    <property type="entry name" value="P-loop containing nucleoside triphosphate hydrolases"/>
    <property type="match status" value="1"/>
</dbReference>
<dbReference type="AlphaFoldDB" id="A0A167VQU0"/>
<dbReference type="PANTHER" id="PTHR24072">
    <property type="entry name" value="RHO FAMILY GTPASE"/>
    <property type="match status" value="1"/>
</dbReference>
<evidence type="ECO:0000256" key="3">
    <source>
        <dbReference type="ARBA" id="ARBA00023134"/>
    </source>
</evidence>
<reference evidence="4 5" key="1">
    <citation type="journal article" date="2016" name="Genome Biol. Evol.">
        <title>Divergent and convergent evolution of fungal pathogenicity.</title>
        <authorList>
            <person name="Shang Y."/>
            <person name="Xiao G."/>
            <person name="Zheng P."/>
            <person name="Cen K."/>
            <person name="Zhan S."/>
            <person name="Wang C."/>
        </authorList>
    </citation>
    <scope>NUCLEOTIDE SEQUENCE [LARGE SCALE GENOMIC DNA]</scope>
    <source>
        <strain evidence="4 5">ARSEF 7405</strain>
    </source>
</reference>
<dbReference type="EMBL" id="AZGZ01000030">
    <property type="protein sequence ID" value="KZZ87876.1"/>
    <property type="molecule type" value="Genomic_DNA"/>
</dbReference>
<protein>
    <submittedName>
        <fullName evidence="4">Small GTPase superfamily, Rho type</fullName>
    </submittedName>
</protein>
<evidence type="ECO:0000256" key="1">
    <source>
        <dbReference type="ARBA" id="ARBA00022481"/>
    </source>
</evidence>
<keyword evidence="2" id="KW-0547">Nucleotide-binding</keyword>
<sequence>MTVDPLKIVFVGDHECGKTSLILTFKDNGQFPQDSVLTTAYIEGNQMTVRVDGVPNSIYPCDTGGEEKYDHLRPLNYPDTSVFVICFSLDSPQSLEDVKTRWLPEIQAECRCRPIILLGCKKDLRDEKETAGEGEFVPTILAESVQKQIGAAQYMECSAKTYEGVLQFFHSATKLAAEMTPEIGRDARSCALDRARSSLAIHLSDCGRTSHVRNIRTEGKGPLGGWWRAVLPEASTQKSGGPGSVEIGSDVSPRYLKGLGRVRKRVDFKILNFRKGRQKFHRQDRICCILFQNREKSTEGPTEPRTEVWYAGADFMCRVAIKRAPKIHEKIDQAAYRSAVRQSH</sequence>
<organism evidence="4 5">
    <name type="scientific">Ascosphaera apis ARSEF 7405</name>
    <dbReference type="NCBI Taxonomy" id="392613"/>
    <lineage>
        <taxon>Eukaryota</taxon>
        <taxon>Fungi</taxon>
        <taxon>Dikarya</taxon>
        <taxon>Ascomycota</taxon>
        <taxon>Pezizomycotina</taxon>
        <taxon>Eurotiomycetes</taxon>
        <taxon>Eurotiomycetidae</taxon>
        <taxon>Onygenales</taxon>
        <taxon>Ascosphaeraceae</taxon>
        <taxon>Ascosphaera</taxon>
    </lineage>
</organism>